<evidence type="ECO:0000313" key="7">
    <source>
        <dbReference type="EMBL" id="GAA2716478.1"/>
    </source>
</evidence>
<dbReference type="Gene3D" id="1.10.600.10">
    <property type="entry name" value="Farnesyl Diphosphate Synthase"/>
    <property type="match status" value="1"/>
</dbReference>
<organism evidence="7 8">
    <name type="scientific">Streptomyces luteosporeus</name>
    <dbReference type="NCBI Taxonomy" id="173856"/>
    <lineage>
        <taxon>Bacteria</taxon>
        <taxon>Bacillati</taxon>
        <taxon>Actinomycetota</taxon>
        <taxon>Actinomycetes</taxon>
        <taxon>Kitasatosporales</taxon>
        <taxon>Streptomycetaceae</taxon>
        <taxon>Streptomyces</taxon>
    </lineage>
</organism>
<evidence type="ECO:0000313" key="8">
    <source>
        <dbReference type="Proteomes" id="UP001500886"/>
    </source>
</evidence>
<dbReference type="Proteomes" id="UP001500886">
    <property type="component" value="Unassembled WGS sequence"/>
</dbReference>
<name>A0ABN3TQS0_9ACTN</name>
<keyword evidence="4" id="KW-0479">Metal-binding</keyword>
<dbReference type="InterPro" id="IPR000092">
    <property type="entry name" value="Polyprenyl_synt"/>
</dbReference>
<evidence type="ECO:0000256" key="3">
    <source>
        <dbReference type="ARBA" id="ARBA00022679"/>
    </source>
</evidence>
<dbReference type="PANTHER" id="PTHR12001:SF85">
    <property type="entry name" value="SHORT CHAIN ISOPRENYL DIPHOSPHATE SYNTHASE"/>
    <property type="match status" value="1"/>
</dbReference>
<keyword evidence="8" id="KW-1185">Reference proteome</keyword>
<protein>
    <submittedName>
        <fullName evidence="7">Geranylgeranyl pyrophosphate synthase IdsA</fullName>
    </submittedName>
</protein>
<dbReference type="PROSITE" id="PS00444">
    <property type="entry name" value="POLYPRENYL_SYNTHASE_2"/>
    <property type="match status" value="1"/>
</dbReference>
<accession>A0ABN3TQS0</accession>
<dbReference type="InterPro" id="IPR008949">
    <property type="entry name" value="Isoprenoid_synthase_dom_sf"/>
</dbReference>
<dbReference type="SFLD" id="SFLDS00005">
    <property type="entry name" value="Isoprenoid_Synthase_Type_I"/>
    <property type="match status" value="1"/>
</dbReference>
<sequence>MDDTVATGFLRDATTSGDEVRACLDDFLAAKAFGAAEQCLPVEIVHVLRDFVCDGGKLVRPELCLIGWCAAAGGVPAPAPVVRAAASLELFHAFALIHDDIMDRSSTRRGRPSLHRLLADRYAAGRDAADAGHLGTSAAILAGDLALAWSDELLHSAGLTADRLLCVLPMVDAMREQVMYGQYLDITAQGSAEPGSPQADAALRIARYKTGTYTCEVPLCVGATLAGAPDGVLKALAAFARPLGEAFQLRDDLLGVFGDPATTGKPVLDDLREGRHTVLLALAWQRADPPARAVLRAVVGTGEITEEEARGVRHVLAATGARDEVEQMIAARRHQAQDALRQAQLPAAVAARLARVADAATRLPTARP</sequence>
<proteinExistence type="inferred from homology"/>
<reference evidence="7 8" key="1">
    <citation type="journal article" date="2019" name="Int. J. Syst. Evol. Microbiol.">
        <title>The Global Catalogue of Microorganisms (GCM) 10K type strain sequencing project: providing services to taxonomists for standard genome sequencing and annotation.</title>
        <authorList>
            <consortium name="The Broad Institute Genomics Platform"/>
            <consortium name="The Broad Institute Genome Sequencing Center for Infectious Disease"/>
            <person name="Wu L."/>
            <person name="Ma J."/>
        </authorList>
    </citation>
    <scope>NUCLEOTIDE SEQUENCE [LARGE SCALE GENOMIC DNA]</scope>
    <source>
        <strain evidence="7 8">JCM 4542</strain>
    </source>
</reference>
<gene>
    <name evidence="7" type="primary">idsA</name>
    <name evidence="7" type="ORF">GCM10010315_27620</name>
</gene>
<dbReference type="PANTHER" id="PTHR12001">
    <property type="entry name" value="GERANYLGERANYL PYROPHOSPHATE SYNTHASE"/>
    <property type="match status" value="1"/>
</dbReference>
<dbReference type="SUPFAM" id="SSF48576">
    <property type="entry name" value="Terpenoid synthases"/>
    <property type="match status" value="1"/>
</dbReference>
<dbReference type="PROSITE" id="PS00723">
    <property type="entry name" value="POLYPRENYL_SYNTHASE_1"/>
    <property type="match status" value="1"/>
</dbReference>
<keyword evidence="3 6" id="KW-0808">Transferase</keyword>
<dbReference type="Pfam" id="PF00348">
    <property type="entry name" value="polyprenyl_synt"/>
    <property type="match status" value="1"/>
</dbReference>
<evidence type="ECO:0000256" key="5">
    <source>
        <dbReference type="ARBA" id="ARBA00022842"/>
    </source>
</evidence>
<dbReference type="CDD" id="cd00685">
    <property type="entry name" value="Trans_IPPS_HT"/>
    <property type="match status" value="1"/>
</dbReference>
<dbReference type="RefSeq" id="WP_344435413.1">
    <property type="nucleotide sequence ID" value="NZ_BAAASL010000009.1"/>
</dbReference>
<dbReference type="EMBL" id="BAAASL010000009">
    <property type="protein sequence ID" value="GAA2716478.1"/>
    <property type="molecule type" value="Genomic_DNA"/>
</dbReference>
<keyword evidence="5" id="KW-0460">Magnesium</keyword>
<evidence type="ECO:0000256" key="4">
    <source>
        <dbReference type="ARBA" id="ARBA00022723"/>
    </source>
</evidence>
<evidence type="ECO:0000256" key="6">
    <source>
        <dbReference type="RuleBase" id="RU004466"/>
    </source>
</evidence>
<evidence type="ECO:0000256" key="2">
    <source>
        <dbReference type="ARBA" id="ARBA00006706"/>
    </source>
</evidence>
<comment type="similarity">
    <text evidence="2 6">Belongs to the FPP/GGPP synthase family.</text>
</comment>
<comment type="cofactor">
    <cofactor evidence="1">
        <name>Mg(2+)</name>
        <dbReference type="ChEBI" id="CHEBI:18420"/>
    </cofactor>
</comment>
<evidence type="ECO:0000256" key="1">
    <source>
        <dbReference type="ARBA" id="ARBA00001946"/>
    </source>
</evidence>
<comment type="caution">
    <text evidence="7">The sequence shown here is derived from an EMBL/GenBank/DDBJ whole genome shotgun (WGS) entry which is preliminary data.</text>
</comment>
<dbReference type="InterPro" id="IPR033749">
    <property type="entry name" value="Polyprenyl_synt_CS"/>
</dbReference>